<dbReference type="InterPro" id="IPR025166">
    <property type="entry name" value="Integrase_DNA_bind_dom"/>
</dbReference>
<dbReference type="Pfam" id="PF00589">
    <property type="entry name" value="Phage_integrase"/>
    <property type="match status" value="1"/>
</dbReference>
<dbReference type="CDD" id="cd00801">
    <property type="entry name" value="INT_P4_C"/>
    <property type="match status" value="1"/>
</dbReference>
<keyword evidence="4" id="KW-0233">DNA recombination</keyword>
<sequence length="421" mass="46960">MTRVLERLSPLQVRRLTKPGFYADGGGLNLQVMGEGGRSWIFRYEVDGKERRMGLGPVNCVSLAEARLAAEEARKLRRAGLDPLEERRKVEVAEAIETGSKLTFDEAVDAYIKANKAAWRNEKHQQQWKNSLTAYASPKMGKLLVGEIDTDHVRSAIEPIWATKTETASRVRGRIESVLDWATVLKYRMGDNPARWTGHLDQVLPAKGKVKKVRHHAALPYAELPKFMARLRKLGGVAARALEFTILTCARSGEVFGLDWSEIDLAKKVWIVPAERMKAEREHRIPLSPPAIAILEQMRDLWLAIEARRWKGKRSTSAVVEPHGPVFFGQKAGKGLSNMAMLKVIKKLGHAGLTTHGFRSTFSDWAAETTNYPPEMIEMALAHTIASKVEAAYRRGDLFAKRHALMADWAKAAAQATAKAA</sequence>
<dbReference type="Proteomes" id="UP000234479">
    <property type="component" value="Unassembled WGS sequence"/>
</dbReference>
<evidence type="ECO:0000313" key="9">
    <source>
        <dbReference type="Proteomes" id="UP000234479"/>
    </source>
</evidence>
<dbReference type="Pfam" id="PF22022">
    <property type="entry name" value="Phage_int_M"/>
    <property type="match status" value="1"/>
</dbReference>
<dbReference type="GO" id="GO:0015074">
    <property type="term" value="P:DNA integration"/>
    <property type="evidence" value="ECO:0007669"/>
    <property type="project" value="UniProtKB-KW"/>
</dbReference>
<comment type="similarity">
    <text evidence="1">Belongs to the 'phage' integrase family.</text>
</comment>
<dbReference type="PANTHER" id="PTHR30629">
    <property type="entry name" value="PROPHAGE INTEGRASE"/>
    <property type="match status" value="1"/>
</dbReference>
<keyword evidence="3 5" id="KW-0238">DNA-binding</keyword>
<dbReference type="InterPro" id="IPR002104">
    <property type="entry name" value="Integrase_catalytic"/>
</dbReference>
<evidence type="ECO:0000313" key="8">
    <source>
        <dbReference type="EMBL" id="PLR20989.1"/>
    </source>
</evidence>
<dbReference type="Pfam" id="PF13356">
    <property type="entry name" value="Arm-DNA-bind_3"/>
    <property type="match status" value="1"/>
</dbReference>
<evidence type="ECO:0000256" key="2">
    <source>
        <dbReference type="ARBA" id="ARBA00022908"/>
    </source>
</evidence>
<feature type="domain" description="Core-binding (CB)" evidence="7">
    <location>
        <begin position="102"/>
        <end position="183"/>
    </location>
</feature>
<dbReference type="Gene3D" id="1.10.443.10">
    <property type="entry name" value="Intergrase catalytic core"/>
    <property type="match status" value="1"/>
</dbReference>
<evidence type="ECO:0000259" key="6">
    <source>
        <dbReference type="PROSITE" id="PS51898"/>
    </source>
</evidence>
<dbReference type="PANTHER" id="PTHR30629:SF2">
    <property type="entry name" value="PROPHAGE INTEGRASE INTS-RELATED"/>
    <property type="match status" value="1"/>
</dbReference>
<evidence type="ECO:0000256" key="1">
    <source>
        <dbReference type="ARBA" id="ARBA00008857"/>
    </source>
</evidence>
<evidence type="ECO:0000256" key="4">
    <source>
        <dbReference type="ARBA" id="ARBA00023172"/>
    </source>
</evidence>
<feature type="domain" description="Tyr recombinase" evidence="6">
    <location>
        <begin position="214"/>
        <end position="406"/>
    </location>
</feature>
<dbReference type="InterPro" id="IPR038488">
    <property type="entry name" value="Integrase_DNA-bd_sf"/>
</dbReference>
<dbReference type="RefSeq" id="WP_101719949.1">
    <property type="nucleotide sequence ID" value="NZ_PJRS01000044.1"/>
</dbReference>
<name>A0A2N5D4J8_9CAUL</name>
<dbReference type="AlphaFoldDB" id="A0A2N5D4J8"/>
<proteinExistence type="inferred from homology"/>
<dbReference type="Gene3D" id="1.10.150.130">
    <property type="match status" value="1"/>
</dbReference>
<dbReference type="InterPro" id="IPR044068">
    <property type="entry name" value="CB"/>
</dbReference>
<evidence type="ECO:0000256" key="3">
    <source>
        <dbReference type="ARBA" id="ARBA00023125"/>
    </source>
</evidence>
<dbReference type="SUPFAM" id="SSF56349">
    <property type="entry name" value="DNA breaking-rejoining enzymes"/>
    <property type="match status" value="1"/>
</dbReference>
<dbReference type="GO" id="GO:0006310">
    <property type="term" value="P:DNA recombination"/>
    <property type="evidence" value="ECO:0007669"/>
    <property type="project" value="UniProtKB-KW"/>
</dbReference>
<organism evidence="8 9">
    <name type="scientific">Caulobacter zeae</name>
    <dbReference type="NCBI Taxonomy" id="2055137"/>
    <lineage>
        <taxon>Bacteria</taxon>
        <taxon>Pseudomonadati</taxon>
        <taxon>Pseudomonadota</taxon>
        <taxon>Alphaproteobacteria</taxon>
        <taxon>Caulobacterales</taxon>
        <taxon>Caulobacteraceae</taxon>
        <taxon>Caulobacter</taxon>
    </lineage>
</organism>
<dbReference type="InterPro" id="IPR013762">
    <property type="entry name" value="Integrase-like_cat_sf"/>
</dbReference>
<dbReference type="Gene3D" id="3.30.160.390">
    <property type="entry name" value="Integrase, DNA-binding domain"/>
    <property type="match status" value="1"/>
</dbReference>
<reference evidence="8 9" key="1">
    <citation type="submission" date="2017-12" db="EMBL/GenBank/DDBJ databases">
        <title>The genome sequence of Caulobacter sp. 410.</title>
        <authorList>
            <person name="Gao J."/>
            <person name="Mao X."/>
            <person name="Sun J."/>
        </authorList>
    </citation>
    <scope>NUCLEOTIDE SEQUENCE [LARGE SCALE GENOMIC DNA]</scope>
    <source>
        <strain evidence="8 9">410</strain>
    </source>
</reference>
<evidence type="ECO:0000259" key="7">
    <source>
        <dbReference type="PROSITE" id="PS51900"/>
    </source>
</evidence>
<keyword evidence="2" id="KW-0229">DNA integration</keyword>
<accession>A0A2N5D4J8</accession>
<dbReference type="PROSITE" id="PS51898">
    <property type="entry name" value="TYR_RECOMBINASE"/>
    <property type="match status" value="1"/>
</dbReference>
<dbReference type="InterPro" id="IPR011010">
    <property type="entry name" value="DNA_brk_join_enz"/>
</dbReference>
<protein>
    <submittedName>
        <fullName evidence="8">Integrase</fullName>
    </submittedName>
</protein>
<dbReference type="GO" id="GO:0003677">
    <property type="term" value="F:DNA binding"/>
    <property type="evidence" value="ECO:0007669"/>
    <property type="project" value="UniProtKB-UniRule"/>
</dbReference>
<dbReference type="EMBL" id="PJRS01000044">
    <property type="protein sequence ID" value="PLR20989.1"/>
    <property type="molecule type" value="Genomic_DNA"/>
</dbReference>
<dbReference type="InterPro" id="IPR053876">
    <property type="entry name" value="Phage_int_M"/>
</dbReference>
<dbReference type="PROSITE" id="PS51900">
    <property type="entry name" value="CB"/>
    <property type="match status" value="1"/>
</dbReference>
<dbReference type="InterPro" id="IPR050808">
    <property type="entry name" value="Phage_Integrase"/>
</dbReference>
<evidence type="ECO:0000256" key="5">
    <source>
        <dbReference type="PROSITE-ProRule" id="PRU01248"/>
    </source>
</evidence>
<comment type="caution">
    <text evidence="8">The sequence shown here is derived from an EMBL/GenBank/DDBJ whole genome shotgun (WGS) entry which is preliminary data.</text>
</comment>
<dbReference type="InterPro" id="IPR010998">
    <property type="entry name" value="Integrase_recombinase_N"/>
</dbReference>
<keyword evidence="9" id="KW-1185">Reference proteome</keyword>
<gene>
    <name evidence="8" type="ORF">SGCZBJ_21365</name>
</gene>
<dbReference type="OrthoDB" id="7388552at2"/>